<dbReference type="PANTHER" id="PTHR46481:SF10">
    <property type="entry name" value="ZINC FINGER BED DOMAIN-CONTAINING PROTEIN 39"/>
    <property type="match status" value="1"/>
</dbReference>
<name>A0A9Q3QDU1_9BASI</name>
<evidence type="ECO:0000256" key="3">
    <source>
        <dbReference type="ARBA" id="ARBA00022771"/>
    </source>
</evidence>
<dbReference type="GO" id="GO:0008270">
    <property type="term" value="F:zinc ion binding"/>
    <property type="evidence" value="ECO:0007669"/>
    <property type="project" value="UniProtKB-KW"/>
</dbReference>
<dbReference type="Proteomes" id="UP000765509">
    <property type="component" value="Unassembled WGS sequence"/>
</dbReference>
<gene>
    <name evidence="6" type="ORF">O181_132327</name>
</gene>
<evidence type="ECO:0000256" key="4">
    <source>
        <dbReference type="ARBA" id="ARBA00022833"/>
    </source>
</evidence>
<comment type="caution">
    <text evidence="6">The sequence shown here is derived from an EMBL/GenBank/DDBJ whole genome shotgun (WGS) entry which is preliminary data.</text>
</comment>
<dbReference type="OrthoDB" id="2790258at2759"/>
<organism evidence="6 7">
    <name type="scientific">Austropuccinia psidii MF-1</name>
    <dbReference type="NCBI Taxonomy" id="1389203"/>
    <lineage>
        <taxon>Eukaryota</taxon>
        <taxon>Fungi</taxon>
        <taxon>Dikarya</taxon>
        <taxon>Basidiomycota</taxon>
        <taxon>Pucciniomycotina</taxon>
        <taxon>Pucciniomycetes</taxon>
        <taxon>Pucciniales</taxon>
        <taxon>Sphaerophragmiaceae</taxon>
        <taxon>Austropuccinia</taxon>
    </lineage>
</organism>
<keyword evidence="7" id="KW-1185">Reference proteome</keyword>
<accession>A0A9Q3QDU1</accession>
<reference evidence="6" key="1">
    <citation type="submission" date="2021-03" db="EMBL/GenBank/DDBJ databases">
        <title>Draft genome sequence of rust myrtle Austropuccinia psidii MF-1, a brazilian biotype.</title>
        <authorList>
            <person name="Quecine M.C."/>
            <person name="Pachon D.M.R."/>
            <person name="Bonatelli M.L."/>
            <person name="Correr F.H."/>
            <person name="Franceschini L.M."/>
            <person name="Leite T.F."/>
            <person name="Margarido G.R.A."/>
            <person name="Almeida C.A."/>
            <person name="Ferrarezi J.A."/>
            <person name="Labate C.A."/>
        </authorList>
    </citation>
    <scope>NUCLEOTIDE SEQUENCE</scope>
    <source>
        <strain evidence="6">MF-1</strain>
    </source>
</reference>
<dbReference type="PANTHER" id="PTHR46481">
    <property type="entry name" value="ZINC FINGER BED DOMAIN-CONTAINING PROTEIN 4"/>
    <property type="match status" value="1"/>
</dbReference>
<proteinExistence type="predicted"/>
<evidence type="ECO:0000313" key="6">
    <source>
        <dbReference type="EMBL" id="MBW0592612.1"/>
    </source>
</evidence>
<dbReference type="AlphaFoldDB" id="A0A9Q3QDU1"/>
<keyword evidence="5" id="KW-0539">Nucleus</keyword>
<evidence type="ECO:0000256" key="1">
    <source>
        <dbReference type="ARBA" id="ARBA00004123"/>
    </source>
</evidence>
<protein>
    <recommendedName>
        <fullName evidence="8">DUF659 domain-containing protein</fullName>
    </recommendedName>
</protein>
<dbReference type="SUPFAM" id="SSF53098">
    <property type="entry name" value="Ribonuclease H-like"/>
    <property type="match status" value="1"/>
</dbReference>
<evidence type="ECO:0000313" key="7">
    <source>
        <dbReference type="Proteomes" id="UP000765509"/>
    </source>
</evidence>
<keyword evidence="2" id="KW-0479">Metal-binding</keyword>
<dbReference type="InterPro" id="IPR052035">
    <property type="entry name" value="ZnF_BED_domain_contain"/>
</dbReference>
<comment type="subcellular location">
    <subcellularLocation>
        <location evidence="1">Nucleus</location>
    </subcellularLocation>
</comment>
<keyword evidence="3" id="KW-0863">Zinc-finger</keyword>
<keyword evidence="4" id="KW-0862">Zinc</keyword>
<evidence type="ECO:0008006" key="8">
    <source>
        <dbReference type="Google" id="ProtNLM"/>
    </source>
</evidence>
<dbReference type="InterPro" id="IPR012337">
    <property type="entry name" value="RNaseH-like_sf"/>
</dbReference>
<dbReference type="GO" id="GO:0005634">
    <property type="term" value="C:nucleus"/>
    <property type="evidence" value="ECO:0007669"/>
    <property type="project" value="UniProtKB-SubCell"/>
</dbReference>
<dbReference type="EMBL" id="AVOT02149305">
    <property type="protein sequence ID" value="MBW0592612.1"/>
    <property type="molecule type" value="Genomic_DNA"/>
</dbReference>
<evidence type="ECO:0000256" key="5">
    <source>
        <dbReference type="ARBA" id="ARBA00023242"/>
    </source>
</evidence>
<sequence length="252" mass="28674">MAITGHFINKEFNLVSVLLGLTEIEGNHLGQSLANQFLTTIKQYDLEDSIIPITTDNALVNQQMAQELQDSTESFAAKTQLIGCMAHTLHLSAQDGLKALAKGPSTHEDQDIVNVGPMSISTLINPPDGLQLSYNSIISRISHLASYLRQSPQRREKFISMVNIFYEAQKGNMFLTNVITRWNSTYDMLECAYSLKDAYDQFCTPKNMEAYCISSLEWEKVKVMIDFLLHLCHMWNKIPHHQLLFTFIYLPH</sequence>
<evidence type="ECO:0000256" key="2">
    <source>
        <dbReference type="ARBA" id="ARBA00022723"/>
    </source>
</evidence>